<protein>
    <recommendedName>
        <fullName evidence="2">DUF6249 domain-containing protein</fullName>
    </recommendedName>
</protein>
<evidence type="ECO:0000313" key="3">
    <source>
        <dbReference type="EMBL" id="MCF8715056.1"/>
    </source>
</evidence>
<feature type="transmembrane region" description="Helical" evidence="1">
    <location>
        <begin position="56"/>
        <end position="76"/>
    </location>
</feature>
<dbReference type="InterPro" id="IPR046216">
    <property type="entry name" value="DUF6249"/>
</dbReference>
<name>A0ABS9J3P3_9FLAO</name>
<sequence length="113" mass="12211">MEGVIIVAIIFGAIFGVIYLFITARHKERLSLIEKGADASIFYSSNKRRTAPVWKILILNTSLLLIGVGVGIFLAGVLHNNFNVDAEVAFPGTIFTLAGIGLFVGFTLSKNLD</sequence>
<dbReference type="Proteomes" id="UP000829517">
    <property type="component" value="Unassembled WGS sequence"/>
</dbReference>
<organism evidence="3 4">
    <name type="scientific">Joostella atrarenae</name>
    <dbReference type="NCBI Taxonomy" id="679257"/>
    <lineage>
        <taxon>Bacteria</taxon>
        <taxon>Pseudomonadati</taxon>
        <taxon>Bacteroidota</taxon>
        <taxon>Flavobacteriia</taxon>
        <taxon>Flavobacteriales</taxon>
        <taxon>Flavobacteriaceae</taxon>
        <taxon>Joostella</taxon>
    </lineage>
</organism>
<keyword evidence="1" id="KW-0812">Transmembrane</keyword>
<keyword evidence="1" id="KW-1133">Transmembrane helix</keyword>
<keyword evidence="4" id="KW-1185">Reference proteome</keyword>
<dbReference type="RefSeq" id="WP_236959022.1">
    <property type="nucleotide sequence ID" value="NZ_JAETXX010000005.1"/>
</dbReference>
<dbReference type="Pfam" id="PF19762">
    <property type="entry name" value="DUF6249"/>
    <property type="match status" value="1"/>
</dbReference>
<gene>
    <name evidence="3" type="ORF">JM658_09495</name>
</gene>
<comment type="caution">
    <text evidence="3">The sequence shown here is derived from an EMBL/GenBank/DDBJ whole genome shotgun (WGS) entry which is preliminary data.</text>
</comment>
<feature type="domain" description="DUF6249" evidence="2">
    <location>
        <begin position="5"/>
        <end position="110"/>
    </location>
</feature>
<feature type="transmembrane region" description="Helical" evidence="1">
    <location>
        <begin position="6"/>
        <end position="24"/>
    </location>
</feature>
<reference evidence="3 4" key="1">
    <citation type="submission" date="2021-01" db="EMBL/GenBank/DDBJ databases">
        <title>Genome sequencing of Joostella atrarenae M1-2 (= KCTC 23194).</title>
        <authorList>
            <person name="Zakaria M.R."/>
            <person name="Lam M.Q."/>
            <person name="Chong C.S."/>
        </authorList>
    </citation>
    <scope>NUCLEOTIDE SEQUENCE [LARGE SCALE GENOMIC DNA]</scope>
    <source>
        <strain evidence="3 4">M1-2</strain>
    </source>
</reference>
<keyword evidence="1" id="KW-0472">Membrane</keyword>
<dbReference type="EMBL" id="JAETXX010000005">
    <property type="protein sequence ID" value="MCF8715056.1"/>
    <property type="molecule type" value="Genomic_DNA"/>
</dbReference>
<feature type="transmembrane region" description="Helical" evidence="1">
    <location>
        <begin position="88"/>
        <end position="108"/>
    </location>
</feature>
<evidence type="ECO:0000313" key="4">
    <source>
        <dbReference type="Proteomes" id="UP000829517"/>
    </source>
</evidence>
<accession>A0ABS9J3P3</accession>
<evidence type="ECO:0000259" key="2">
    <source>
        <dbReference type="Pfam" id="PF19762"/>
    </source>
</evidence>
<proteinExistence type="predicted"/>
<evidence type="ECO:0000256" key="1">
    <source>
        <dbReference type="SAM" id="Phobius"/>
    </source>
</evidence>